<evidence type="ECO:0000313" key="6">
    <source>
        <dbReference type="EMBL" id="MCP8352233.1"/>
    </source>
</evidence>
<dbReference type="PANTHER" id="PTHR10067">
    <property type="entry name" value="PHOSPHATIDYLSERINE DECARBOXYLASE"/>
    <property type="match status" value="1"/>
</dbReference>
<dbReference type="EMBL" id="JAKUDN010000002">
    <property type="protein sequence ID" value="MCP8352233.1"/>
    <property type="molecule type" value="Genomic_DNA"/>
</dbReference>
<evidence type="ECO:0000256" key="5">
    <source>
        <dbReference type="SAM" id="Phobius"/>
    </source>
</evidence>
<evidence type="ECO:0000256" key="4">
    <source>
        <dbReference type="ARBA" id="ARBA00023317"/>
    </source>
</evidence>
<protein>
    <submittedName>
        <fullName evidence="6">Phosphatidylserine decarboxylase</fullName>
    </submittedName>
</protein>
<keyword evidence="1" id="KW-0210">Decarboxylase</keyword>
<dbReference type="RefSeq" id="WP_258569341.1">
    <property type="nucleotide sequence ID" value="NZ_JAKUDN010000002.1"/>
</dbReference>
<keyword evidence="4" id="KW-0670">Pyruvate</keyword>
<organism evidence="6 7">
    <name type="scientific">Candidatus Synchoanobacter obligatus</name>
    <dbReference type="NCBI Taxonomy" id="2919597"/>
    <lineage>
        <taxon>Bacteria</taxon>
        <taxon>Pseudomonadati</taxon>
        <taxon>Pseudomonadota</taxon>
        <taxon>Gammaproteobacteria</taxon>
        <taxon>Candidatus Comchoanobacterales</taxon>
        <taxon>Candidatus Comchoanobacteraceae</taxon>
        <taxon>Candidatus Synchoanobacter</taxon>
    </lineage>
</organism>
<keyword evidence="3" id="KW-0456">Lyase</keyword>
<keyword evidence="2" id="KW-0865">Zymogen</keyword>
<accession>A0ABT1L5T5</accession>
<keyword evidence="7" id="KW-1185">Reference proteome</keyword>
<name>A0ABT1L5T5_9GAMM</name>
<sequence length="268" mass="29844">MGEKYTVGMNTHQTPMLTRGLVAKLVRFLFLCRIPVLSTVIIFVYAKIMKADYYGHKIQDFDCLLSFFLRKRDLTVKMRGQDLVQGYVSPAESSIAFWGKLSHNATMPIKGAGFTIAKLLDREAPYFQTGIVFYLSPGNYHHVHAPVDMVVEDYYEVPGKLESVAPQLIKRLPMLFAENLRQVILAKDDAGRQLALVLVGAKNVGSIHCPKLAGFEPGVGVRFSKGEPVGFFSLGSTVVMLMDRHIEPGLDVGDTIDVIDPLFEEQYG</sequence>
<keyword evidence="5" id="KW-0812">Transmembrane</keyword>
<dbReference type="Proteomes" id="UP001320768">
    <property type="component" value="Unassembled WGS sequence"/>
</dbReference>
<comment type="caution">
    <text evidence="6">The sequence shown here is derived from an EMBL/GenBank/DDBJ whole genome shotgun (WGS) entry which is preliminary data.</text>
</comment>
<dbReference type="InterPro" id="IPR003817">
    <property type="entry name" value="PS_Dcarbxylase"/>
</dbReference>
<evidence type="ECO:0000313" key="7">
    <source>
        <dbReference type="Proteomes" id="UP001320768"/>
    </source>
</evidence>
<gene>
    <name evidence="6" type="ORF">MKS91_02895</name>
</gene>
<evidence type="ECO:0000256" key="1">
    <source>
        <dbReference type="ARBA" id="ARBA00022793"/>
    </source>
</evidence>
<feature type="transmembrane region" description="Helical" evidence="5">
    <location>
        <begin position="25"/>
        <end position="46"/>
    </location>
</feature>
<keyword evidence="5" id="KW-1133">Transmembrane helix</keyword>
<evidence type="ECO:0000256" key="2">
    <source>
        <dbReference type="ARBA" id="ARBA00023145"/>
    </source>
</evidence>
<proteinExistence type="predicted"/>
<dbReference type="Pfam" id="PF02666">
    <property type="entry name" value="PS_Dcarbxylase"/>
    <property type="match status" value="1"/>
</dbReference>
<reference evidence="6 7" key="1">
    <citation type="journal article" date="2022" name="Nat. Microbiol.">
        <title>The microbiome of a bacterivorous marine choanoflagellate contains a resource-demanding obligate bacterial associate.</title>
        <authorList>
            <person name="Needham D.M."/>
            <person name="Poirier C."/>
            <person name="Bachy C."/>
            <person name="George E.E."/>
            <person name="Wilken S."/>
            <person name="Yung C.C.M."/>
            <person name="Limardo A.J."/>
            <person name="Morando M."/>
            <person name="Sudek L."/>
            <person name="Malmstrom R.R."/>
            <person name="Keeling P.J."/>
            <person name="Santoro A.E."/>
            <person name="Worden A.Z."/>
        </authorList>
    </citation>
    <scope>NUCLEOTIDE SEQUENCE [LARGE SCALE GENOMIC DNA]</scope>
    <source>
        <strain evidence="6 7">Comchoano-2</strain>
    </source>
</reference>
<dbReference type="PANTHER" id="PTHR10067:SF6">
    <property type="entry name" value="PHOSPHATIDYLSERINE DECARBOXYLASE PROENZYME, MITOCHONDRIAL"/>
    <property type="match status" value="1"/>
</dbReference>
<keyword evidence="5" id="KW-0472">Membrane</keyword>
<evidence type="ECO:0000256" key="3">
    <source>
        <dbReference type="ARBA" id="ARBA00023239"/>
    </source>
</evidence>